<proteinExistence type="predicted"/>
<sequence length="60" mass="7173">MTLAAGSVTEWTNRNVVRRQKPMVRERTKRTEAKNYRRGFVQTDERLNGSWSWTKCTIDR</sequence>
<dbReference type="EnsemblPlants" id="MELO3C003510.2.1">
    <property type="protein sequence ID" value="MELO3C003510.2.1"/>
    <property type="gene ID" value="MELO3C003510.2"/>
</dbReference>
<evidence type="ECO:0000313" key="1">
    <source>
        <dbReference type="EnsemblPlants" id="MELO3C003510.2.1"/>
    </source>
</evidence>
<dbReference type="Gramene" id="MELO3C003510.2.1">
    <property type="protein sequence ID" value="MELO3C003510.2.1"/>
    <property type="gene ID" value="MELO3C003510.2"/>
</dbReference>
<reference evidence="1" key="1">
    <citation type="submission" date="2023-03" db="UniProtKB">
        <authorList>
            <consortium name="EnsemblPlants"/>
        </authorList>
    </citation>
    <scope>IDENTIFICATION</scope>
</reference>
<organism evidence="1">
    <name type="scientific">Cucumis melo</name>
    <name type="common">Muskmelon</name>
    <dbReference type="NCBI Taxonomy" id="3656"/>
    <lineage>
        <taxon>Eukaryota</taxon>
        <taxon>Viridiplantae</taxon>
        <taxon>Streptophyta</taxon>
        <taxon>Embryophyta</taxon>
        <taxon>Tracheophyta</taxon>
        <taxon>Spermatophyta</taxon>
        <taxon>Magnoliopsida</taxon>
        <taxon>eudicotyledons</taxon>
        <taxon>Gunneridae</taxon>
        <taxon>Pentapetalae</taxon>
        <taxon>rosids</taxon>
        <taxon>fabids</taxon>
        <taxon>Cucurbitales</taxon>
        <taxon>Cucurbitaceae</taxon>
        <taxon>Benincaseae</taxon>
        <taxon>Cucumis</taxon>
    </lineage>
</organism>
<protein>
    <submittedName>
        <fullName evidence="1">Uncharacterized protein</fullName>
    </submittedName>
</protein>
<name>A0A9I9CH46_CUCME</name>
<accession>A0A9I9CH46</accession>
<dbReference type="AlphaFoldDB" id="A0A9I9CH46"/>